<keyword evidence="3" id="KW-1185">Reference proteome</keyword>
<evidence type="ECO:0000313" key="2">
    <source>
        <dbReference type="EMBL" id="OBZ71134.1"/>
    </source>
</evidence>
<comment type="caution">
    <text evidence="2">The sequence shown here is derived from an EMBL/GenBank/DDBJ whole genome shotgun (WGS) entry which is preliminary data.</text>
</comment>
<evidence type="ECO:0000313" key="3">
    <source>
        <dbReference type="Proteomes" id="UP000092993"/>
    </source>
</evidence>
<evidence type="ECO:0000256" key="1">
    <source>
        <dbReference type="SAM" id="MobiDB-lite"/>
    </source>
</evidence>
<proteinExistence type="predicted"/>
<protein>
    <submittedName>
        <fullName evidence="2">Uncharacterized protein</fullName>
    </submittedName>
</protein>
<feature type="compositionally biased region" description="Polar residues" evidence="1">
    <location>
        <begin position="1"/>
        <end position="12"/>
    </location>
</feature>
<dbReference type="Proteomes" id="UP000092993">
    <property type="component" value="Unassembled WGS sequence"/>
</dbReference>
<dbReference type="AlphaFoldDB" id="A0A1C7M7X1"/>
<organism evidence="2 3">
    <name type="scientific">Grifola frondosa</name>
    <name type="common">Maitake</name>
    <name type="synonym">Polyporus frondosus</name>
    <dbReference type="NCBI Taxonomy" id="5627"/>
    <lineage>
        <taxon>Eukaryota</taxon>
        <taxon>Fungi</taxon>
        <taxon>Dikarya</taxon>
        <taxon>Basidiomycota</taxon>
        <taxon>Agaricomycotina</taxon>
        <taxon>Agaricomycetes</taxon>
        <taxon>Polyporales</taxon>
        <taxon>Grifolaceae</taxon>
        <taxon>Grifola</taxon>
    </lineage>
</organism>
<name>A0A1C7M7X1_GRIFR</name>
<accession>A0A1C7M7X1</accession>
<sequence length="80" mass="8253">MSNNAQDTNTAIAATRKKSTDAMPSKKNVGACDSESTLVSYGTANASPMSEELNDSAATFAKHAGKNGWNAPTATRPSFG</sequence>
<feature type="region of interest" description="Disordered" evidence="1">
    <location>
        <begin position="1"/>
        <end position="33"/>
    </location>
</feature>
<gene>
    <name evidence="2" type="ORF">A0H81_08470</name>
</gene>
<dbReference type="OrthoDB" id="2757352at2759"/>
<reference evidence="2 3" key="1">
    <citation type="submission" date="2016-03" db="EMBL/GenBank/DDBJ databases">
        <title>Whole genome sequencing of Grifola frondosa 9006-11.</title>
        <authorList>
            <person name="Min B."/>
            <person name="Park H."/>
            <person name="Kim J.-G."/>
            <person name="Cho H."/>
            <person name="Oh Y.-L."/>
            <person name="Kong W.-S."/>
            <person name="Choi I.-G."/>
        </authorList>
    </citation>
    <scope>NUCLEOTIDE SEQUENCE [LARGE SCALE GENOMIC DNA]</scope>
    <source>
        <strain evidence="2 3">9006-11</strain>
    </source>
</reference>
<dbReference type="EMBL" id="LUGG01000011">
    <property type="protein sequence ID" value="OBZ71134.1"/>
    <property type="molecule type" value="Genomic_DNA"/>
</dbReference>